<reference evidence="2" key="1">
    <citation type="submission" date="2024-01" db="EMBL/GenBank/DDBJ databases">
        <title>Bank of Algae and Cyanobacteria of the Azores (BACA) strain genomes.</title>
        <authorList>
            <person name="Luz R."/>
            <person name="Cordeiro R."/>
            <person name="Fonseca A."/>
            <person name="Goncalves V."/>
        </authorList>
    </citation>
    <scope>NUCLEOTIDE SEQUENCE</scope>
    <source>
        <strain evidence="2">BACA0141</strain>
    </source>
</reference>
<keyword evidence="1" id="KW-0732">Signal</keyword>
<dbReference type="AlphaFoldDB" id="A0AAW9PTA9"/>
<comment type="caution">
    <text evidence="2">The sequence shown here is derived from an EMBL/GenBank/DDBJ whole genome shotgun (WGS) entry which is preliminary data.</text>
</comment>
<organism evidence="2 3">
    <name type="scientific">Tumidithrix elongata BACA0141</name>
    <dbReference type="NCBI Taxonomy" id="2716417"/>
    <lineage>
        <taxon>Bacteria</taxon>
        <taxon>Bacillati</taxon>
        <taxon>Cyanobacteriota</taxon>
        <taxon>Cyanophyceae</taxon>
        <taxon>Pseudanabaenales</taxon>
        <taxon>Pseudanabaenaceae</taxon>
        <taxon>Tumidithrix</taxon>
        <taxon>Tumidithrix elongata</taxon>
    </lineage>
</organism>
<gene>
    <name evidence="2" type="ORF">V2H45_14140</name>
</gene>
<protein>
    <submittedName>
        <fullName evidence="2">Uncharacterized protein</fullName>
    </submittedName>
</protein>
<feature type="chain" id="PRO_5043398748" evidence="1">
    <location>
        <begin position="26"/>
        <end position="118"/>
    </location>
</feature>
<evidence type="ECO:0000313" key="3">
    <source>
        <dbReference type="Proteomes" id="UP001333818"/>
    </source>
</evidence>
<sequence length="118" mass="12655">MKKLILGCLPVLFLSTAAVVLPAKAEVTTVGMAAIAQTQSQPSVSPFNLAYLAYQGYFEDRGISSYATLIEDVRSRKVTPTQLVQAAVDSQRLAPSVLNDSSYISAVESQLTSLVMNQ</sequence>
<evidence type="ECO:0000313" key="2">
    <source>
        <dbReference type="EMBL" id="MEE3717877.1"/>
    </source>
</evidence>
<proteinExistence type="predicted"/>
<name>A0AAW9PTA9_9CYAN</name>
<keyword evidence="3" id="KW-1185">Reference proteome</keyword>
<dbReference type="EMBL" id="JAZBJZ010000056">
    <property type="protein sequence ID" value="MEE3717877.1"/>
    <property type="molecule type" value="Genomic_DNA"/>
</dbReference>
<evidence type="ECO:0000256" key="1">
    <source>
        <dbReference type="SAM" id="SignalP"/>
    </source>
</evidence>
<dbReference type="Proteomes" id="UP001333818">
    <property type="component" value="Unassembled WGS sequence"/>
</dbReference>
<accession>A0AAW9PTA9</accession>
<feature type="signal peptide" evidence="1">
    <location>
        <begin position="1"/>
        <end position="25"/>
    </location>
</feature>
<dbReference type="RefSeq" id="WP_330484307.1">
    <property type="nucleotide sequence ID" value="NZ_JAZBJZ010000056.1"/>
</dbReference>